<reference evidence="15" key="2">
    <citation type="journal article" date="2021" name="PeerJ">
        <title>Extensive microbial diversity within the chicken gut microbiome revealed by metagenomics and culture.</title>
        <authorList>
            <person name="Gilroy R."/>
            <person name="Ravi A."/>
            <person name="Getino M."/>
            <person name="Pursley I."/>
            <person name="Horton D.L."/>
            <person name="Alikhan N.F."/>
            <person name="Baker D."/>
            <person name="Gharbi K."/>
            <person name="Hall N."/>
            <person name="Watson M."/>
            <person name="Adriaenssens E.M."/>
            <person name="Foster-Nyarko E."/>
            <person name="Jarju S."/>
            <person name="Secka A."/>
            <person name="Antonio M."/>
            <person name="Oren A."/>
            <person name="Chaudhuri R.R."/>
            <person name="La Ragione R."/>
            <person name="Hildebrand F."/>
            <person name="Pallen M.J."/>
        </authorList>
    </citation>
    <scope>NUCLEOTIDE SEQUENCE</scope>
    <source>
        <strain evidence="15">C6-149</strain>
    </source>
</reference>
<comment type="catalytic activity">
    <reaction evidence="11">
        <text>a tRNA with a 3' CCA end + 2 CTP + ATP = a tRNA with a 3' CCACCA end + 3 diphosphate</text>
        <dbReference type="Rhea" id="RHEA:76235"/>
        <dbReference type="Rhea" id="RHEA-COMP:10468"/>
        <dbReference type="Rhea" id="RHEA-COMP:18655"/>
        <dbReference type="ChEBI" id="CHEBI:30616"/>
        <dbReference type="ChEBI" id="CHEBI:33019"/>
        <dbReference type="ChEBI" id="CHEBI:37563"/>
        <dbReference type="ChEBI" id="CHEBI:83071"/>
        <dbReference type="ChEBI" id="CHEBI:195187"/>
    </reaction>
</comment>
<feature type="binding site" evidence="11">
    <location>
        <position position="168"/>
    </location>
    <ligand>
        <name>CTP</name>
        <dbReference type="ChEBI" id="CHEBI:37563"/>
    </ligand>
</feature>
<evidence type="ECO:0000259" key="14">
    <source>
        <dbReference type="Pfam" id="PF13735"/>
    </source>
</evidence>
<evidence type="ECO:0000256" key="6">
    <source>
        <dbReference type="ARBA" id="ARBA00022741"/>
    </source>
</evidence>
<evidence type="ECO:0000259" key="12">
    <source>
        <dbReference type="Pfam" id="PF01743"/>
    </source>
</evidence>
<dbReference type="NCBIfam" id="NF009814">
    <property type="entry name" value="PRK13299.1"/>
    <property type="match status" value="1"/>
</dbReference>
<feature type="binding site" evidence="11">
    <location>
        <position position="35"/>
    </location>
    <ligand>
        <name>ATP</name>
        <dbReference type="ChEBI" id="CHEBI:30616"/>
    </ligand>
</feature>
<evidence type="ECO:0000256" key="4">
    <source>
        <dbReference type="ARBA" id="ARBA00022695"/>
    </source>
</evidence>
<dbReference type="InterPro" id="IPR032810">
    <property type="entry name" value="CCA-adding_enz_C"/>
</dbReference>
<dbReference type="Gene3D" id="1.10.246.80">
    <property type="match status" value="1"/>
</dbReference>
<dbReference type="InterPro" id="IPR032828">
    <property type="entry name" value="PolyA_RNA-bd"/>
</dbReference>
<feature type="domain" description="Poly A polymerase head" evidence="12">
    <location>
        <begin position="27"/>
        <end position="147"/>
    </location>
</feature>
<feature type="binding site" evidence="11">
    <location>
        <position position="47"/>
    </location>
    <ligand>
        <name>Mg(2+)</name>
        <dbReference type="ChEBI" id="CHEBI:18420"/>
    </ligand>
</feature>
<keyword evidence="4 11" id="KW-0548">Nucleotidyltransferase</keyword>
<dbReference type="EMBL" id="JADIMP010000089">
    <property type="protein sequence ID" value="MBO8441863.1"/>
    <property type="molecule type" value="Genomic_DNA"/>
</dbReference>
<evidence type="ECO:0000313" key="16">
    <source>
        <dbReference type="Proteomes" id="UP000823614"/>
    </source>
</evidence>
<dbReference type="GO" id="GO:0000049">
    <property type="term" value="F:tRNA binding"/>
    <property type="evidence" value="ECO:0007669"/>
    <property type="project" value="UniProtKB-UniRule"/>
</dbReference>
<organism evidence="15 16">
    <name type="scientific">Candidatus Gallilactobacillus intestinavium</name>
    <dbReference type="NCBI Taxonomy" id="2840838"/>
    <lineage>
        <taxon>Bacteria</taxon>
        <taxon>Bacillati</taxon>
        <taxon>Bacillota</taxon>
        <taxon>Bacilli</taxon>
        <taxon>Lactobacillales</taxon>
        <taxon>Lactobacillaceae</taxon>
        <taxon>Lactobacillaceae incertae sedis</taxon>
        <taxon>Candidatus Gallilactobacillus</taxon>
    </lineage>
</organism>
<feature type="binding site" evidence="11">
    <location>
        <position position="35"/>
    </location>
    <ligand>
        <name>CTP</name>
        <dbReference type="ChEBI" id="CHEBI:37563"/>
    </ligand>
</feature>
<comment type="catalytic activity">
    <reaction evidence="11">
        <text>a tRNA precursor + 2 CTP + ATP = a tRNA with a 3' CCA end + 3 diphosphate</text>
        <dbReference type="Rhea" id="RHEA:14433"/>
        <dbReference type="Rhea" id="RHEA-COMP:10465"/>
        <dbReference type="Rhea" id="RHEA-COMP:10468"/>
        <dbReference type="ChEBI" id="CHEBI:30616"/>
        <dbReference type="ChEBI" id="CHEBI:33019"/>
        <dbReference type="ChEBI" id="CHEBI:37563"/>
        <dbReference type="ChEBI" id="CHEBI:74896"/>
        <dbReference type="ChEBI" id="CHEBI:83071"/>
        <dbReference type="EC" id="2.7.7.72"/>
    </reaction>
</comment>
<comment type="subunit">
    <text evidence="11">Homodimer.</text>
</comment>
<name>A0A9D9E881_9LACO</name>
<keyword evidence="6 11" id="KW-0547">Nucleotide-binding</keyword>
<dbReference type="PANTHER" id="PTHR46173:SF1">
    <property type="entry name" value="CCA TRNA NUCLEOTIDYLTRANSFERASE 1, MITOCHONDRIAL"/>
    <property type="match status" value="1"/>
</dbReference>
<dbReference type="Pfam" id="PF12627">
    <property type="entry name" value="PolyA_pol_RNAbd"/>
    <property type="match status" value="1"/>
</dbReference>
<feature type="binding site" evidence="11">
    <location>
        <position position="162"/>
    </location>
    <ligand>
        <name>CTP</name>
        <dbReference type="ChEBI" id="CHEBI:37563"/>
    </ligand>
</feature>
<keyword evidence="10 11" id="KW-0694">RNA-binding</keyword>
<dbReference type="GO" id="GO:0000287">
    <property type="term" value="F:magnesium ion binding"/>
    <property type="evidence" value="ECO:0007669"/>
    <property type="project" value="UniProtKB-UniRule"/>
</dbReference>
<feature type="binding site" evidence="11">
    <location>
        <position position="116"/>
    </location>
    <ligand>
        <name>CTP</name>
        <dbReference type="ChEBI" id="CHEBI:37563"/>
    </ligand>
</feature>
<comment type="caution">
    <text evidence="15">The sequence shown here is derived from an EMBL/GenBank/DDBJ whole genome shotgun (WGS) entry which is preliminary data.</text>
</comment>
<evidence type="ECO:0000256" key="2">
    <source>
        <dbReference type="ARBA" id="ARBA00022679"/>
    </source>
</evidence>
<evidence type="ECO:0000256" key="7">
    <source>
        <dbReference type="ARBA" id="ARBA00022800"/>
    </source>
</evidence>
<dbReference type="PROSITE" id="PS51257">
    <property type="entry name" value="PROKAR_LIPOPROTEIN"/>
    <property type="match status" value="1"/>
</dbReference>
<reference evidence="15" key="1">
    <citation type="submission" date="2020-10" db="EMBL/GenBank/DDBJ databases">
        <authorList>
            <person name="Gilroy R."/>
        </authorList>
    </citation>
    <scope>NUCLEOTIDE SEQUENCE</scope>
    <source>
        <strain evidence="15">C6-149</strain>
    </source>
</reference>
<feature type="binding site" evidence="11">
    <location>
        <position position="168"/>
    </location>
    <ligand>
        <name>ATP</name>
        <dbReference type="ChEBI" id="CHEBI:30616"/>
    </ligand>
</feature>
<dbReference type="SUPFAM" id="SSF81301">
    <property type="entry name" value="Nucleotidyltransferase"/>
    <property type="match status" value="1"/>
</dbReference>
<protein>
    <recommendedName>
        <fullName evidence="11">CCA-adding enzyme</fullName>
        <ecNumber evidence="11">2.7.7.72</ecNumber>
    </recommendedName>
    <alternativeName>
        <fullName evidence="11">CCA tRNA nucleotidyltransferase</fullName>
    </alternativeName>
    <alternativeName>
        <fullName evidence="11">tRNA CCA-pyrophosphorylase</fullName>
    </alternativeName>
    <alternativeName>
        <fullName evidence="11">tRNA adenylyl-/cytidylyl- transferase</fullName>
    </alternativeName>
    <alternativeName>
        <fullName evidence="11">tRNA nucleotidyltransferase</fullName>
    </alternativeName>
    <alternativeName>
        <fullName evidence="11">tRNA-NT</fullName>
    </alternativeName>
</protein>
<keyword evidence="7 11" id="KW-0692">RNA repair</keyword>
<dbReference type="AlphaFoldDB" id="A0A9D9E881"/>
<feature type="binding site" evidence="11">
    <location>
        <position position="116"/>
    </location>
    <ligand>
        <name>ATP</name>
        <dbReference type="ChEBI" id="CHEBI:30616"/>
    </ligand>
</feature>
<dbReference type="Gene3D" id="1.20.58.560">
    <property type="match status" value="1"/>
</dbReference>
<comment type="miscellaneous">
    <text evidence="11">A single active site specifically recognizes both ATP and CTP and is responsible for their addition.</text>
</comment>
<dbReference type="GO" id="GO:0001680">
    <property type="term" value="P:tRNA 3'-terminal CCA addition"/>
    <property type="evidence" value="ECO:0007669"/>
    <property type="project" value="UniProtKB-UniRule"/>
</dbReference>
<evidence type="ECO:0000256" key="8">
    <source>
        <dbReference type="ARBA" id="ARBA00022840"/>
    </source>
</evidence>
<evidence type="ECO:0000256" key="3">
    <source>
        <dbReference type="ARBA" id="ARBA00022694"/>
    </source>
</evidence>
<dbReference type="EC" id="2.7.7.72" evidence="11"/>
<dbReference type="InterPro" id="IPR002646">
    <property type="entry name" value="PolA_pol_head_dom"/>
</dbReference>
<feature type="binding site" evidence="11">
    <location>
        <position position="45"/>
    </location>
    <ligand>
        <name>Mg(2+)</name>
        <dbReference type="ChEBI" id="CHEBI:18420"/>
    </ligand>
</feature>
<feature type="binding site" evidence="11">
    <location>
        <position position="32"/>
    </location>
    <ligand>
        <name>CTP</name>
        <dbReference type="ChEBI" id="CHEBI:37563"/>
    </ligand>
</feature>
<evidence type="ECO:0000256" key="11">
    <source>
        <dbReference type="HAMAP-Rule" id="MF_01263"/>
    </source>
</evidence>
<feature type="binding site" evidence="11">
    <location>
        <position position="159"/>
    </location>
    <ligand>
        <name>CTP</name>
        <dbReference type="ChEBI" id="CHEBI:37563"/>
    </ligand>
</feature>
<proteinExistence type="inferred from homology"/>
<keyword evidence="8 11" id="KW-0067">ATP-binding</keyword>
<dbReference type="Pfam" id="PF01743">
    <property type="entry name" value="PolyA_pol"/>
    <property type="match status" value="1"/>
</dbReference>
<feature type="binding site" evidence="11">
    <location>
        <position position="165"/>
    </location>
    <ligand>
        <name>CTP</name>
        <dbReference type="ChEBI" id="CHEBI:37563"/>
    </ligand>
</feature>
<dbReference type="InterPro" id="IPR043519">
    <property type="entry name" value="NT_sf"/>
</dbReference>
<keyword evidence="2 11" id="KW-0808">Transferase</keyword>
<evidence type="ECO:0000256" key="9">
    <source>
        <dbReference type="ARBA" id="ARBA00022842"/>
    </source>
</evidence>
<keyword evidence="9 11" id="KW-0460">Magnesium</keyword>
<sequence length="407" mass="46956">MKIETLPKEFEDARNVLETIESAGYQAYFVGGCVRDLLLKRNLHDIDIATSAYPEEIKKIFPKTVDTGIKHGTVTVLQDKNSYEITTFRTESGYQDYRRPDKVTFVRQLSDDLKRRDFTINALALDIHGQIIDLFNGINDLNQHVIRAVGNPNERFNEDALRMMRAVRFSSQLGFDIENETFLAIKNYAYLLNKISIERIRDEFLKLMQGRYAQKGLTQMIQTELARYCPGFDGHLIDMSTIASLIKNKKMNEIEIWTMVAYHFGFSEQDTNHFLREWKVSNKEIKLTECALKVVYAQQNYQITGDLLLNLNKESIIAGVHVAQISGFHYWSLDKWLLNYNDLPIHNKNELDITGTDIIQKLNIEPGPKIGKILDKTVGAVINKKVKNNFDLLLSYIKEHILNDLVD</sequence>
<comment type="function">
    <text evidence="11">Catalyzes the addition and repair of the essential 3'-terminal CCA sequence in tRNAs without using a nucleic acid template. Adds these three nucleotides in the order of C, C, and A to the tRNA nucleotide-73, using CTP and ATP as substrates and producing inorganic pyrophosphate. tRNA 3'-terminal CCA addition is required both for tRNA processing and repair. Also involved in tRNA surveillance by mediating tandem CCA addition to generate a CCACCA at the 3' terminus of unstable tRNAs. While stable tRNAs receive only 3'-terminal CCA, unstable tRNAs are marked with CCACCA and rapidly degraded.</text>
</comment>
<accession>A0A9D9E881</accession>
<dbReference type="Pfam" id="PF13735">
    <property type="entry name" value="tRNA_NucTran2_2"/>
    <property type="match status" value="1"/>
</dbReference>
<dbReference type="CDD" id="cd05398">
    <property type="entry name" value="NT_ClassII-CCAase"/>
    <property type="match status" value="1"/>
</dbReference>
<dbReference type="SUPFAM" id="SSF81891">
    <property type="entry name" value="Poly A polymerase C-terminal region-like"/>
    <property type="match status" value="1"/>
</dbReference>
<dbReference type="PANTHER" id="PTHR46173">
    <property type="entry name" value="CCA TRNA NUCLEOTIDYLTRANSFERASE 1, MITOCHONDRIAL"/>
    <property type="match status" value="1"/>
</dbReference>
<dbReference type="GO" id="GO:0004810">
    <property type="term" value="F:CCA tRNA nucleotidyltransferase activity"/>
    <property type="evidence" value="ECO:0007669"/>
    <property type="project" value="UniProtKB-UniRule"/>
</dbReference>
<comment type="cofactor">
    <cofactor evidence="1 11">
        <name>Mg(2+)</name>
        <dbReference type="ChEBI" id="CHEBI:18420"/>
    </cofactor>
</comment>
<dbReference type="GO" id="GO:0042245">
    <property type="term" value="P:RNA repair"/>
    <property type="evidence" value="ECO:0007669"/>
    <property type="project" value="UniProtKB-KW"/>
</dbReference>
<evidence type="ECO:0000256" key="10">
    <source>
        <dbReference type="ARBA" id="ARBA00022884"/>
    </source>
</evidence>
<dbReference type="Gene3D" id="1.10.3090.10">
    <property type="entry name" value="cca-adding enzyme, domain 2"/>
    <property type="match status" value="1"/>
</dbReference>
<keyword evidence="3 11" id="KW-0819">tRNA processing</keyword>
<comment type="similarity">
    <text evidence="11">Belongs to the tRNA nucleotidyltransferase/poly(A) polymerase family. Bacterial CCA-adding enzyme type 3 subfamily.</text>
</comment>
<evidence type="ECO:0000259" key="13">
    <source>
        <dbReference type="Pfam" id="PF12627"/>
    </source>
</evidence>
<feature type="binding site" evidence="11">
    <location>
        <position position="32"/>
    </location>
    <ligand>
        <name>ATP</name>
        <dbReference type="ChEBI" id="CHEBI:30616"/>
    </ligand>
</feature>
<dbReference type="HAMAP" id="MF_01263">
    <property type="entry name" value="CCA_bact_type3"/>
    <property type="match status" value="1"/>
</dbReference>
<evidence type="ECO:0000313" key="15">
    <source>
        <dbReference type="EMBL" id="MBO8441863.1"/>
    </source>
</evidence>
<dbReference type="InterPro" id="IPR050264">
    <property type="entry name" value="Bact_CCA-adding_enz_type3_sf"/>
</dbReference>
<dbReference type="GO" id="GO:0005524">
    <property type="term" value="F:ATP binding"/>
    <property type="evidence" value="ECO:0007669"/>
    <property type="project" value="UniProtKB-UniRule"/>
</dbReference>
<feature type="binding site" evidence="11">
    <location>
        <position position="165"/>
    </location>
    <ligand>
        <name>ATP</name>
        <dbReference type="ChEBI" id="CHEBI:30616"/>
    </ligand>
</feature>
<evidence type="ECO:0000256" key="1">
    <source>
        <dbReference type="ARBA" id="ARBA00001946"/>
    </source>
</evidence>
<feature type="domain" description="tRNA nucleotidyltransferase/poly(A) polymerase RNA and SrmB- binding" evidence="13">
    <location>
        <begin position="174"/>
        <end position="232"/>
    </location>
</feature>
<dbReference type="InterPro" id="IPR023068">
    <property type="entry name" value="CCA-adding_enz_firmicutes"/>
</dbReference>
<gene>
    <name evidence="11" type="primary">cca</name>
    <name evidence="15" type="ORF">IAA89_05485</name>
</gene>
<feature type="binding site" evidence="11">
    <location>
        <position position="159"/>
    </location>
    <ligand>
        <name>ATP</name>
        <dbReference type="ChEBI" id="CHEBI:30616"/>
    </ligand>
</feature>
<keyword evidence="5 11" id="KW-0479">Metal-binding</keyword>
<feature type="binding site" evidence="11">
    <location>
        <position position="162"/>
    </location>
    <ligand>
        <name>ATP</name>
        <dbReference type="ChEBI" id="CHEBI:30616"/>
    </ligand>
</feature>
<dbReference type="Gene3D" id="3.30.460.10">
    <property type="entry name" value="Beta Polymerase, domain 2"/>
    <property type="match status" value="1"/>
</dbReference>
<evidence type="ECO:0000256" key="5">
    <source>
        <dbReference type="ARBA" id="ARBA00022723"/>
    </source>
</evidence>
<feature type="domain" description="CCA-adding enzyme C-terminal" evidence="14">
    <location>
        <begin position="252"/>
        <end position="396"/>
    </location>
</feature>
<dbReference type="Proteomes" id="UP000823614">
    <property type="component" value="Unassembled WGS sequence"/>
</dbReference>